<dbReference type="EC" id="3.2.2.20" evidence="3"/>
<dbReference type="InterPro" id="IPR005019">
    <property type="entry name" value="Adenine_glyco"/>
</dbReference>
<reference evidence="3 4" key="1">
    <citation type="submission" date="2012-06" db="EMBL/GenBank/DDBJ databases">
        <title>Draft Genome Sequence of Lactobacillus pasteurii CRBIP 24.76T.</title>
        <authorList>
            <person name="Cousin S."/>
            <person name="Bouchier C."/>
            <person name="Loux V."/>
            <person name="Ma L."/>
            <person name="Creno S."/>
            <person name="Bizet C."/>
            <person name="Clermont D."/>
        </authorList>
    </citation>
    <scope>NUCLEOTIDE SEQUENCE [LARGE SCALE GENOMIC DNA]</scope>
    <source>
        <strain evidence="4">CRBIP 24.76T</strain>
    </source>
</reference>
<evidence type="ECO:0000313" key="4">
    <source>
        <dbReference type="Proteomes" id="UP000009311"/>
    </source>
</evidence>
<dbReference type="Pfam" id="PF03352">
    <property type="entry name" value="Adenine_glyco"/>
    <property type="match status" value="1"/>
</dbReference>
<feature type="binding site" evidence="1">
    <location>
        <position position="23"/>
    </location>
    <ligand>
        <name>Zn(2+)</name>
        <dbReference type="ChEBI" id="CHEBI:29105"/>
    </ligand>
</feature>
<evidence type="ECO:0000256" key="1">
    <source>
        <dbReference type="PIRSR" id="PIRSR605019-1"/>
    </source>
</evidence>
<dbReference type="EMBL" id="CAKD01000022">
    <property type="protein sequence ID" value="CCI85515.1"/>
    <property type="molecule type" value="Genomic_DNA"/>
</dbReference>
<dbReference type="InterPro" id="IPR052891">
    <property type="entry name" value="DNA-3mA_glycosylase"/>
</dbReference>
<keyword evidence="2" id="KW-0812">Transmembrane</keyword>
<gene>
    <name evidence="3" type="ORF">BN53_05355</name>
</gene>
<dbReference type="InterPro" id="IPR011257">
    <property type="entry name" value="DNA_glycosylase"/>
</dbReference>
<dbReference type="GO" id="GO:0008725">
    <property type="term" value="F:DNA-3-methyladenine glycosylase activity"/>
    <property type="evidence" value="ECO:0007669"/>
    <property type="project" value="UniProtKB-EC"/>
</dbReference>
<comment type="caution">
    <text evidence="3">The sequence shown here is derived from an EMBL/GenBank/DDBJ whole genome shotgun (WGS) entry which is preliminary data.</text>
</comment>
<dbReference type="PANTHER" id="PTHR30037:SF4">
    <property type="entry name" value="DNA-3-METHYLADENINE GLYCOSYLASE I"/>
    <property type="match status" value="1"/>
</dbReference>
<keyword evidence="1" id="KW-0862">Zinc</keyword>
<feature type="binding site" evidence="1">
    <location>
        <position position="184"/>
    </location>
    <ligand>
        <name>Zn(2+)</name>
        <dbReference type="ChEBI" id="CHEBI:29105"/>
    </ligand>
</feature>
<sequence length="187" mass="22077">MTQDNYNRCDWVEGEPDFYQKYHDEEWGKLNLDEDYLYEMMVLESFQSGLLWRIVLNKRANFRQAFANFDPEKVALFDQTDIDRLLTDKGIIRNRMKIEAAINNAKVIKQLHEDGTTIRQFLQEEFPKQIINHPQTLSDLPSQDEHSKKLAKKLKKMGFKFLGPVTLYSFLQAVGIINDHLENCNFK</sequence>
<dbReference type="Gene3D" id="1.10.340.30">
    <property type="entry name" value="Hypothetical protein, domain 2"/>
    <property type="match status" value="1"/>
</dbReference>
<dbReference type="AlphaFoldDB" id="I7JYG1"/>
<proteinExistence type="predicted"/>
<evidence type="ECO:0000313" key="3">
    <source>
        <dbReference type="EMBL" id="CCI85515.1"/>
    </source>
</evidence>
<dbReference type="GO" id="GO:0046872">
    <property type="term" value="F:metal ion binding"/>
    <property type="evidence" value="ECO:0007669"/>
    <property type="project" value="UniProtKB-KW"/>
</dbReference>
<keyword evidence="3" id="KW-0378">Hydrolase</keyword>
<dbReference type="PANTHER" id="PTHR30037">
    <property type="entry name" value="DNA-3-METHYLADENINE GLYCOSYLASE 1"/>
    <property type="match status" value="1"/>
</dbReference>
<dbReference type="RefSeq" id="WP_009560067.1">
    <property type="nucleotide sequence ID" value="NZ_AYZN01000005.1"/>
</dbReference>
<name>I7JYG1_9LACO</name>
<protein>
    <submittedName>
        <fullName evidence="3">DNA-3-methyladenine glycosylase I</fullName>
        <ecNumber evidence="3">3.2.2.20</ecNumber>
    </submittedName>
</protein>
<accession>I7JYG1</accession>
<dbReference type="Proteomes" id="UP000009311">
    <property type="component" value="Unassembled WGS sequence"/>
</dbReference>
<keyword evidence="2" id="KW-0472">Membrane</keyword>
<keyword evidence="1" id="KW-0479">Metal-binding</keyword>
<organism evidence="3 4">
    <name type="scientific">Lactobacillus pasteurii DSM 23907 = CRBIP 24.76</name>
    <dbReference type="NCBI Taxonomy" id="1423790"/>
    <lineage>
        <taxon>Bacteria</taxon>
        <taxon>Bacillati</taxon>
        <taxon>Bacillota</taxon>
        <taxon>Bacilli</taxon>
        <taxon>Lactobacillales</taxon>
        <taxon>Lactobacillaceae</taxon>
        <taxon>Lactobacillus</taxon>
    </lineage>
</organism>
<dbReference type="SUPFAM" id="SSF48150">
    <property type="entry name" value="DNA-glycosylase"/>
    <property type="match status" value="1"/>
</dbReference>
<keyword evidence="4" id="KW-1185">Reference proteome</keyword>
<dbReference type="OrthoDB" id="9807664at2"/>
<evidence type="ECO:0000256" key="2">
    <source>
        <dbReference type="SAM" id="Phobius"/>
    </source>
</evidence>
<feature type="binding site" evidence="1">
    <location>
        <position position="180"/>
    </location>
    <ligand>
        <name>Zn(2+)</name>
        <dbReference type="ChEBI" id="CHEBI:29105"/>
    </ligand>
</feature>
<keyword evidence="2" id="KW-1133">Transmembrane helix</keyword>
<dbReference type="GO" id="GO:0006284">
    <property type="term" value="P:base-excision repair"/>
    <property type="evidence" value="ECO:0007669"/>
    <property type="project" value="InterPro"/>
</dbReference>
<feature type="transmembrane region" description="Helical" evidence="2">
    <location>
        <begin position="157"/>
        <end position="177"/>
    </location>
</feature>
<dbReference type="PATRIC" id="fig|1423790.3.peg.1479"/>
<feature type="binding site" evidence="1">
    <location>
        <position position="9"/>
    </location>
    <ligand>
        <name>Zn(2+)</name>
        <dbReference type="ChEBI" id="CHEBI:29105"/>
    </ligand>
</feature>
<dbReference type="STRING" id="1423790.BN53_05355"/>
<dbReference type="eggNOG" id="COG2818">
    <property type="taxonomic scope" value="Bacteria"/>
</dbReference>
<keyword evidence="3" id="KW-0326">Glycosidase</keyword>